<dbReference type="SUPFAM" id="SSF55961">
    <property type="entry name" value="Bet v1-like"/>
    <property type="match status" value="2"/>
</dbReference>
<evidence type="ECO:0000256" key="2">
    <source>
        <dbReference type="ARBA" id="ARBA00022589"/>
    </source>
</evidence>
<dbReference type="InterPro" id="IPR023393">
    <property type="entry name" value="START-like_dom_sf"/>
</dbReference>
<comment type="similarity">
    <text evidence="1">Belongs to the BetVI family.</text>
</comment>
<evidence type="ECO:0000313" key="4">
    <source>
        <dbReference type="EMBL" id="PWA93621.1"/>
    </source>
</evidence>
<dbReference type="GO" id="GO:0005737">
    <property type="term" value="C:cytoplasm"/>
    <property type="evidence" value="ECO:0007669"/>
    <property type="project" value="TreeGrafter"/>
</dbReference>
<dbReference type="InterPro" id="IPR000916">
    <property type="entry name" value="Bet_v_I/MLP"/>
</dbReference>
<dbReference type="PANTHER" id="PTHR31213">
    <property type="entry name" value="OS08G0374000 PROTEIN-RELATED"/>
    <property type="match status" value="1"/>
</dbReference>
<organism evidence="4 5">
    <name type="scientific">Artemisia annua</name>
    <name type="common">Sweet wormwood</name>
    <dbReference type="NCBI Taxonomy" id="35608"/>
    <lineage>
        <taxon>Eukaryota</taxon>
        <taxon>Viridiplantae</taxon>
        <taxon>Streptophyta</taxon>
        <taxon>Embryophyta</taxon>
        <taxon>Tracheophyta</taxon>
        <taxon>Spermatophyta</taxon>
        <taxon>Magnoliopsida</taxon>
        <taxon>eudicotyledons</taxon>
        <taxon>Gunneridae</taxon>
        <taxon>Pentapetalae</taxon>
        <taxon>asterids</taxon>
        <taxon>campanulids</taxon>
        <taxon>Asterales</taxon>
        <taxon>Asteraceae</taxon>
        <taxon>Asteroideae</taxon>
        <taxon>Anthemideae</taxon>
        <taxon>Artemisiinae</taxon>
        <taxon>Artemisia</taxon>
    </lineage>
</organism>
<dbReference type="Pfam" id="PF00407">
    <property type="entry name" value="Bet_v_1"/>
    <property type="match status" value="1"/>
</dbReference>
<dbReference type="STRING" id="35608.A0A2U1Q6H2"/>
<dbReference type="GO" id="GO:0038023">
    <property type="term" value="F:signaling receptor activity"/>
    <property type="evidence" value="ECO:0007669"/>
    <property type="project" value="TreeGrafter"/>
</dbReference>
<dbReference type="Proteomes" id="UP000245207">
    <property type="component" value="Unassembled WGS sequence"/>
</dbReference>
<dbReference type="GO" id="GO:0010427">
    <property type="term" value="F:abscisic acid binding"/>
    <property type="evidence" value="ECO:0007669"/>
    <property type="project" value="TreeGrafter"/>
</dbReference>
<feature type="domain" description="Bet v I/Major latex protein" evidence="3">
    <location>
        <begin position="3"/>
        <end position="129"/>
    </location>
</feature>
<sequence length="238" mass="26356">MFGTLSEETEVKVPASKAWAVYGTLELGKHITGKIVEAIDVVEGDGGTGTILKLSLKPGLGFTYFIEKFTKVDNHNKVKEAEVVEGGFLDIGFNFYRVIWEIKENPKNDAGSSCIVKLTIEYDVKEEFAANASFVTTEPLVGLGFTYFIEKFTKVDNHNKVKEAEVVEGGFLDIGFNFYRVIWEIKENPKDDAGSSCIVKLTIEYDVKEEFAANASFVTTEPLVGIMSAVNEHLLKST</sequence>
<dbReference type="AlphaFoldDB" id="A0A2U1Q6H2"/>
<dbReference type="GO" id="GO:0009820">
    <property type="term" value="P:alkaloid metabolic process"/>
    <property type="evidence" value="ECO:0007669"/>
    <property type="project" value="UniProtKB-KW"/>
</dbReference>
<comment type="caution">
    <text evidence="4">The sequence shown here is derived from an EMBL/GenBank/DDBJ whole genome shotgun (WGS) entry which is preliminary data.</text>
</comment>
<dbReference type="GO" id="GO:0004864">
    <property type="term" value="F:protein phosphatase inhibitor activity"/>
    <property type="evidence" value="ECO:0007669"/>
    <property type="project" value="TreeGrafter"/>
</dbReference>
<evidence type="ECO:0000259" key="3">
    <source>
        <dbReference type="Pfam" id="PF00407"/>
    </source>
</evidence>
<proteinExistence type="inferred from homology"/>
<accession>A0A2U1Q6H2</accession>
<dbReference type="GO" id="GO:0005634">
    <property type="term" value="C:nucleus"/>
    <property type="evidence" value="ECO:0007669"/>
    <property type="project" value="TreeGrafter"/>
</dbReference>
<evidence type="ECO:0000256" key="1">
    <source>
        <dbReference type="ARBA" id="ARBA00009744"/>
    </source>
</evidence>
<dbReference type="OrthoDB" id="1879545at2759"/>
<gene>
    <name evidence="4" type="ORF">CTI12_AA069060</name>
</gene>
<dbReference type="InterPro" id="IPR050279">
    <property type="entry name" value="Plant_def-hormone_signal"/>
</dbReference>
<evidence type="ECO:0000313" key="5">
    <source>
        <dbReference type="Proteomes" id="UP000245207"/>
    </source>
</evidence>
<dbReference type="GO" id="GO:0006952">
    <property type="term" value="P:defense response"/>
    <property type="evidence" value="ECO:0007669"/>
    <property type="project" value="InterPro"/>
</dbReference>
<protein>
    <submittedName>
        <fullName evidence="4">S-norcoclaurine synthase</fullName>
    </submittedName>
</protein>
<keyword evidence="2" id="KW-0017">Alkaloid metabolism</keyword>
<dbReference type="CDD" id="cd07816">
    <property type="entry name" value="Bet_v1-like"/>
    <property type="match status" value="1"/>
</dbReference>
<dbReference type="GO" id="GO:0009738">
    <property type="term" value="P:abscisic acid-activated signaling pathway"/>
    <property type="evidence" value="ECO:0007669"/>
    <property type="project" value="TreeGrafter"/>
</dbReference>
<dbReference type="EMBL" id="PKPP01000373">
    <property type="protein sequence ID" value="PWA93621.1"/>
    <property type="molecule type" value="Genomic_DNA"/>
</dbReference>
<keyword evidence="5" id="KW-1185">Reference proteome</keyword>
<dbReference type="Gene3D" id="3.30.530.20">
    <property type="match status" value="2"/>
</dbReference>
<dbReference type="PANTHER" id="PTHR31213:SF19">
    <property type="entry name" value="BET V I_MAJOR LATEX PROTEIN DOMAIN-CONTAINING PROTEIN"/>
    <property type="match status" value="1"/>
</dbReference>
<reference evidence="4 5" key="1">
    <citation type="journal article" date="2018" name="Mol. Plant">
        <title>The genome of Artemisia annua provides insight into the evolution of Asteraceae family and artemisinin biosynthesis.</title>
        <authorList>
            <person name="Shen Q."/>
            <person name="Zhang L."/>
            <person name="Liao Z."/>
            <person name="Wang S."/>
            <person name="Yan T."/>
            <person name="Shi P."/>
            <person name="Liu M."/>
            <person name="Fu X."/>
            <person name="Pan Q."/>
            <person name="Wang Y."/>
            <person name="Lv Z."/>
            <person name="Lu X."/>
            <person name="Zhang F."/>
            <person name="Jiang W."/>
            <person name="Ma Y."/>
            <person name="Chen M."/>
            <person name="Hao X."/>
            <person name="Li L."/>
            <person name="Tang Y."/>
            <person name="Lv G."/>
            <person name="Zhou Y."/>
            <person name="Sun X."/>
            <person name="Brodelius P.E."/>
            <person name="Rose J.K.C."/>
            <person name="Tang K."/>
        </authorList>
    </citation>
    <scope>NUCLEOTIDE SEQUENCE [LARGE SCALE GENOMIC DNA]</scope>
    <source>
        <strain evidence="5">cv. Huhao1</strain>
        <tissue evidence="4">Leaf</tissue>
    </source>
</reference>
<name>A0A2U1Q6H2_ARTAN</name>